<dbReference type="AlphaFoldDB" id="A0AAV7J6M3"/>
<dbReference type="EMBL" id="JAHXZJ010000001">
    <property type="protein sequence ID" value="KAH0567662.1"/>
    <property type="molecule type" value="Genomic_DNA"/>
</dbReference>
<keyword evidence="2" id="KW-1185">Reference proteome</keyword>
<dbReference type="Proteomes" id="UP000826195">
    <property type="component" value="Unassembled WGS sequence"/>
</dbReference>
<proteinExistence type="predicted"/>
<evidence type="ECO:0000313" key="2">
    <source>
        <dbReference type="Proteomes" id="UP000826195"/>
    </source>
</evidence>
<name>A0AAV7J6M3_COTGL</name>
<protein>
    <submittedName>
        <fullName evidence="1">Uncharacterized protein</fullName>
    </submittedName>
</protein>
<reference evidence="1 2" key="1">
    <citation type="journal article" date="2021" name="J. Hered.">
        <title>A chromosome-level genome assembly of the parasitoid wasp, Cotesia glomerata (Hymenoptera: Braconidae).</title>
        <authorList>
            <person name="Pinto B.J."/>
            <person name="Weis J.J."/>
            <person name="Gamble T."/>
            <person name="Ode P.J."/>
            <person name="Paul R."/>
            <person name="Zaspel J.M."/>
        </authorList>
    </citation>
    <scope>NUCLEOTIDE SEQUENCE [LARGE SCALE GENOMIC DNA]</scope>
    <source>
        <strain evidence="1">CgM1</strain>
    </source>
</reference>
<accession>A0AAV7J6M3</accession>
<gene>
    <name evidence="1" type="ORF">KQX54_011429</name>
</gene>
<comment type="caution">
    <text evidence="1">The sequence shown here is derived from an EMBL/GenBank/DDBJ whole genome shotgun (WGS) entry which is preliminary data.</text>
</comment>
<evidence type="ECO:0000313" key="1">
    <source>
        <dbReference type="EMBL" id="KAH0567662.1"/>
    </source>
</evidence>
<sequence>MAQRIRFGKEFDGRRKAQENNNATLRFHPRSMHGVVSVQYDEKLRTDPSITINFQNIGETNEIKDFGRLL</sequence>
<organism evidence="1 2">
    <name type="scientific">Cotesia glomerata</name>
    <name type="common">Lepidopteran parasitic wasp</name>
    <name type="synonym">Apanteles glomeratus</name>
    <dbReference type="NCBI Taxonomy" id="32391"/>
    <lineage>
        <taxon>Eukaryota</taxon>
        <taxon>Metazoa</taxon>
        <taxon>Ecdysozoa</taxon>
        <taxon>Arthropoda</taxon>
        <taxon>Hexapoda</taxon>
        <taxon>Insecta</taxon>
        <taxon>Pterygota</taxon>
        <taxon>Neoptera</taxon>
        <taxon>Endopterygota</taxon>
        <taxon>Hymenoptera</taxon>
        <taxon>Apocrita</taxon>
        <taxon>Ichneumonoidea</taxon>
        <taxon>Braconidae</taxon>
        <taxon>Microgastrinae</taxon>
        <taxon>Cotesia</taxon>
    </lineage>
</organism>